<name>A0A803RA01_CANSA</name>
<dbReference type="AlphaFoldDB" id="A0A803RA01"/>
<evidence type="ECO:0000313" key="2">
    <source>
        <dbReference type="EnsemblPlants" id="cds.novel_model_6884_5bd9a17a"/>
    </source>
</evidence>
<dbReference type="OMA" id="YIDERHP"/>
<dbReference type="GO" id="GO:0019856">
    <property type="term" value="P:pyrimidine nucleobase biosynthetic process"/>
    <property type="evidence" value="ECO:0007669"/>
    <property type="project" value="TreeGrafter"/>
</dbReference>
<dbReference type="EMBL" id="UZAU01000810">
    <property type="status" value="NOT_ANNOTATED_CDS"/>
    <property type="molecule type" value="Genomic_DNA"/>
</dbReference>
<dbReference type="InterPro" id="IPR004468">
    <property type="entry name" value="CTP_synthase"/>
</dbReference>
<dbReference type="GO" id="GO:0042802">
    <property type="term" value="F:identical protein binding"/>
    <property type="evidence" value="ECO:0007669"/>
    <property type="project" value="TreeGrafter"/>
</dbReference>
<proteinExistence type="predicted"/>
<dbReference type="InterPro" id="IPR029062">
    <property type="entry name" value="Class_I_gatase-like"/>
</dbReference>
<keyword evidence="3" id="KW-1185">Reference proteome</keyword>
<dbReference type="PANTHER" id="PTHR11550:SF34">
    <property type="entry name" value="CTP SYNTHASE"/>
    <property type="match status" value="1"/>
</dbReference>
<dbReference type="SUPFAM" id="SSF52317">
    <property type="entry name" value="Class I glutamine amidotransferase-like"/>
    <property type="match status" value="1"/>
</dbReference>
<dbReference type="GO" id="GO:0003883">
    <property type="term" value="F:CTP synthase activity"/>
    <property type="evidence" value="ECO:0007669"/>
    <property type="project" value="InterPro"/>
</dbReference>
<evidence type="ECO:0008006" key="4">
    <source>
        <dbReference type="Google" id="ProtNLM"/>
    </source>
</evidence>
<dbReference type="UniPathway" id="UPA00159">
    <property type="reaction ID" value="UER00277"/>
</dbReference>
<organism evidence="2 3">
    <name type="scientific">Cannabis sativa</name>
    <name type="common">Hemp</name>
    <name type="synonym">Marijuana</name>
    <dbReference type="NCBI Taxonomy" id="3483"/>
    <lineage>
        <taxon>Eukaryota</taxon>
        <taxon>Viridiplantae</taxon>
        <taxon>Streptophyta</taxon>
        <taxon>Embryophyta</taxon>
        <taxon>Tracheophyta</taxon>
        <taxon>Spermatophyta</taxon>
        <taxon>Magnoliopsida</taxon>
        <taxon>eudicotyledons</taxon>
        <taxon>Gunneridae</taxon>
        <taxon>Pentapetalae</taxon>
        <taxon>rosids</taxon>
        <taxon>fabids</taxon>
        <taxon>Rosales</taxon>
        <taxon>Cannabaceae</taxon>
        <taxon>Cannabis</taxon>
    </lineage>
</organism>
<sequence>MRVGSRRTYFQVMDCKSSKLYGNKSYIDERHPHRYEVNPELVRCLEKGGLCFTGKDITGRRMETPGEETESSLGIQSFHQG</sequence>
<dbReference type="Gene3D" id="3.40.50.880">
    <property type="match status" value="1"/>
</dbReference>
<dbReference type="Gramene" id="novel_model_6884_5bd9a17a">
    <property type="protein sequence ID" value="cds.novel_model_6884_5bd9a17a"/>
    <property type="gene ID" value="novel_gene_3634_5bd9a17a"/>
</dbReference>
<evidence type="ECO:0000256" key="1">
    <source>
        <dbReference type="SAM" id="MobiDB-lite"/>
    </source>
</evidence>
<feature type="region of interest" description="Disordered" evidence="1">
    <location>
        <begin position="58"/>
        <end position="81"/>
    </location>
</feature>
<evidence type="ECO:0000313" key="3">
    <source>
        <dbReference type="Proteomes" id="UP000596661"/>
    </source>
</evidence>
<dbReference type="PANTHER" id="PTHR11550">
    <property type="entry name" value="CTP SYNTHASE"/>
    <property type="match status" value="1"/>
</dbReference>
<reference evidence="2" key="1">
    <citation type="submission" date="2021-03" db="UniProtKB">
        <authorList>
            <consortium name="EnsemblPlants"/>
        </authorList>
    </citation>
    <scope>IDENTIFICATION</scope>
</reference>
<feature type="compositionally biased region" description="Polar residues" evidence="1">
    <location>
        <begin position="71"/>
        <end position="81"/>
    </location>
</feature>
<dbReference type="EnsemblPlants" id="novel_model_6884_5bd9a17a">
    <property type="protein sequence ID" value="cds.novel_model_6884_5bd9a17a"/>
    <property type="gene ID" value="novel_gene_3634_5bd9a17a"/>
</dbReference>
<accession>A0A803RA01</accession>
<protein>
    <recommendedName>
        <fullName evidence="4">CTP synthase (glutamine hydrolyzing)</fullName>
    </recommendedName>
</protein>
<dbReference type="Proteomes" id="UP000596661">
    <property type="component" value="Unassembled WGS sequence"/>
</dbReference>
<dbReference type="GO" id="GO:0044210">
    <property type="term" value="P:'de novo' CTP biosynthetic process"/>
    <property type="evidence" value="ECO:0007669"/>
    <property type="project" value="UniProtKB-UniPathway"/>
</dbReference>